<dbReference type="EMBL" id="CP000157">
    <property type="protein sequence ID" value="ABC62369.1"/>
    <property type="molecule type" value="Genomic_DNA"/>
</dbReference>
<dbReference type="HOGENOM" id="CLU_087883_0_0_5"/>
<dbReference type="NCBIfam" id="TIGR01444">
    <property type="entry name" value="fkbM_fam"/>
    <property type="match status" value="1"/>
</dbReference>
<keyword evidence="3" id="KW-1185">Reference proteome</keyword>
<reference evidence="3" key="1">
    <citation type="journal article" date="2009" name="J. Bacteriol.">
        <title>Complete genome sequence of Erythrobacter litoralis HTCC2594.</title>
        <authorList>
            <person name="Oh H.M."/>
            <person name="Giovannoni S.J."/>
            <person name="Ferriera S."/>
            <person name="Johnson J."/>
            <person name="Cho J.C."/>
        </authorList>
    </citation>
    <scope>NUCLEOTIDE SEQUENCE [LARGE SCALE GENOMIC DNA]</scope>
    <source>
        <strain evidence="3">HTCC2594</strain>
    </source>
</reference>
<name>Q2ND72_ERYLH</name>
<dbReference type="STRING" id="314225.ELI_01385"/>
<dbReference type="RefSeq" id="WP_011413245.1">
    <property type="nucleotide sequence ID" value="NC_007722.1"/>
</dbReference>
<dbReference type="AlphaFoldDB" id="Q2ND72"/>
<evidence type="ECO:0000259" key="1">
    <source>
        <dbReference type="Pfam" id="PF05050"/>
    </source>
</evidence>
<feature type="domain" description="Methyltransferase FkbM" evidence="1">
    <location>
        <begin position="107"/>
        <end position="253"/>
    </location>
</feature>
<dbReference type="Gene3D" id="3.40.50.150">
    <property type="entry name" value="Vaccinia Virus protein VP39"/>
    <property type="match status" value="1"/>
</dbReference>
<dbReference type="eggNOG" id="COG4123">
    <property type="taxonomic scope" value="Bacteria"/>
</dbReference>
<dbReference type="PANTHER" id="PTHR34203">
    <property type="entry name" value="METHYLTRANSFERASE, FKBM FAMILY PROTEIN"/>
    <property type="match status" value="1"/>
</dbReference>
<dbReference type="Pfam" id="PF05050">
    <property type="entry name" value="Methyltransf_21"/>
    <property type="match status" value="1"/>
</dbReference>
<evidence type="ECO:0000313" key="3">
    <source>
        <dbReference type="Proteomes" id="UP000008808"/>
    </source>
</evidence>
<dbReference type="InterPro" id="IPR029063">
    <property type="entry name" value="SAM-dependent_MTases_sf"/>
</dbReference>
<proteinExistence type="predicted"/>
<dbReference type="InterPro" id="IPR006342">
    <property type="entry name" value="FkbM_mtfrase"/>
</dbReference>
<dbReference type="SUPFAM" id="SSF53335">
    <property type="entry name" value="S-adenosyl-L-methionine-dependent methyltransferases"/>
    <property type="match status" value="1"/>
</dbReference>
<dbReference type="KEGG" id="eli:ELI_01385"/>
<sequence>MKLFRPYLWGGRIIKLARRLGMDVMPTLTRDHRIAGARLAWREEEPGLLRGAVVEGAHDGVPIRLFVANDLDVIQQVHRKGEFYEPEELAIIKSAWDQRLGGGTFLDVGANVGNHALFAALVLGADRVIASEPQEVAARIFETNAALNHVANRIELHRVGLSDSAGQARLQSTSNNLGAARLEQGEGGIDLVTGDALVGEQAIGFIKIDTEGFELPVLRGLTATIARDHPPLFVEVETENLAAFEQFCAEHGYAVTERFQRYETSVNCLAIHQENS</sequence>
<gene>
    <name evidence="2" type="ordered locus">ELI_01385</name>
</gene>
<dbReference type="InterPro" id="IPR052514">
    <property type="entry name" value="SAM-dependent_MTase"/>
</dbReference>
<organism evidence="2 3">
    <name type="scientific">Erythrobacter litoralis (strain HTCC2594)</name>
    <dbReference type="NCBI Taxonomy" id="314225"/>
    <lineage>
        <taxon>Bacteria</taxon>
        <taxon>Pseudomonadati</taxon>
        <taxon>Pseudomonadota</taxon>
        <taxon>Alphaproteobacteria</taxon>
        <taxon>Sphingomonadales</taxon>
        <taxon>Erythrobacteraceae</taxon>
        <taxon>Erythrobacter/Porphyrobacter group</taxon>
        <taxon>Erythrobacter</taxon>
    </lineage>
</organism>
<dbReference type="Proteomes" id="UP000008808">
    <property type="component" value="Chromosome"/>
</dbReference>
<protein>
    <recommendedName>
        <fullName evidence="1">Methyltransferase FkbM domain-containing protein</fullName>
    </recommendedName>
</protein>
<dbReference type="PANTHER" id="PTHR34203:SF15">
    <property type="entry name" value="SLL1173 PROTEIN"/>
    <property type="match status" value="1"/>
</dbReference>
<accession>Q2ND72</accession>
<evidence type="ECO:0000313" key="2">
    <source>
        <dbReference type="EMBL" id="ABC62369.1"/>
    </source>
</evidence>